<sequence length="385" mass="43816">MKPTVVLSVFNVANFPEGGGHFWVYMQYALGLRQRGCDVYWLERFVRGQDPQRDALAIATFFARMDAFGFGGKAILLAVSQAPDASPEPPQVLGMTRQDIDPLLRRADLLLNFHYRIDPELLGRFRRTALVDIDPGLFQFWMSRGQIRVPRHDHYFTTGETVGTGSALIPDCGLPWVPIRPPVCLEEWPWEFDADLEAMTTISNWDSNNWVVDGESKYENTKRVAFLGFKELPMLTRQPLELALFLRNPADEDDRRLMERHGWRIRHSPEVAGTPDAYRTYIRRSRGEFSCAKRSCMEFQNAWVSDRTLCYLASGKPVVVQHTGASRYLPNGAGMFRFTTIEEAAEAFEAINADYERHCRAARAIAESLFDAKQVTGRILEVALG</sequence>
<dbReference type="Proteomes" id="UP000316609">
    <property type="component" value="Unassembled WGS sequence"/>
</dbReference>
<accession>A0A538TUB7</accession>
<gene>
    <name evidence="1" type="ORF">E6K78_05440</name>
</gene>
<proteinExistence type="predicted"/>
<evidence type="ECO:0000313" key="1">
    <source>
        <dbReference type="EMBL" id="TMQ67219.1"/>
    </source>
</evidence>
<comment type="caution">
    <text evidence="1">The sequence shown here is derived from an EMBL/GenBank/DDBJ whole genome shotgun (WGS) entry which is preliminary data.</text>
</comment>
<reference evidence="1 2" key="1">
    <citation type="journal article" date="2019" name="Nat. Microbiol.">
        <title>Mediterranean grassland soil C-N compound turnover is dependent on rainfall and depth, and is mediated by genomically divergent microorganisms.</title>
        <authorList>
            <person name="Diamond S."/>
            <person name="Andeer P.F."/>
            <person name="Li Z."/>
            <person name="Crits-Christoph A."/>
            <person name="Burstein D."/>
            <person name="Anantharaman K."/>
            <person name="Lane K.R."/>
            <person name="Thomas B.C."/>
            <person name="Pan C."/>
            <person name="Northen T.R."/>
            <person name="Banfield J.F."/>
        </authorList>
    </citation>
    <scope>NUCLEOTIDE SEQUENCE [LARGE SCALE GENOMIC DNA]</scope>
    <source>
        <strain evidence="1">WS_8</strain>
    </source>
</reference>
<dbReference type="AlphaFoldDB" id="A0A538TUB7"/>
<dbReference type="EMBL" id="VBOY01000046">
    <property type="protein sequence ID" value="TMQ67219.1"/>
    <property type="molecule type" value="Genomic_DNA"/>
</dbReference>
<evidence type="ECO:0008006" key="3">
    <source>
        <dbReference type="Google" id="ProtNLM"/>
    </source>
</evidence>
<organism evidence="1 2">
    <name type="scientific">Eiseniibacteriota bacterium</name>
    <dbReference type="NCBI Taxonomy" id="2212470"/>
    <lineage>
        <taxon>Bacteria</taxon>
        <taxon>Candidatus Eiseniibacteriota</taxon>
    </lineage>
</organism>
<evidence type="ECO:0000313" key="2">
    <source>
        <dbReference type="Proteomes" id="UP000316609"/>
    </source>
</evidence>
<protein>
    <recommendedName>
        <fullName evidence="3">Glycosyltransferase family 1 protein</fullName>
    </recommendedName>
</protein>
<name>A0A538TUB7_UNCEI</name>